<feature type="non-terminal residue" evidence="1">
    <location>
        <position position="1"/>
    </location>
</feature>
<name>A0ABT8GLM7_9MICO</name>
<keyword evidence="2" id="KW-1185">Reference proteome</keyword>
<gene>
    <name evidence="1" type="ORF">QQX02_13025</name>
</gene>
<organism evidence="1 2">
    <name type="scientific">Demequina muriae</name>
    <dbReference type="NCBI Taxonomy" id="3051664"/>
    <lineage>
        <taxon>Bacteria</taxon>
        <taxon>Bacillati</taxon>
        <taxon>Actinomycetota</taxon>
        <taxon>Actinomycetes</taxon>
        <taxon>Micrococcales</taxon>
        <taxon>Demequinaceae</taxon>
        <taxon>Demequina</taxon>
    </lineage>
</organism>
<proteinExistence type="predicted"/>
<evidence type="ECO:0000313" key="2">
    <source>
        <dbReference type="Proteomes" id="UP001172708"/>
    </source>
</evidence>
<dbReference type="EMBL" id="JAUHQA010000003">
    <property type="protein sequence ID" value="MDN4481846.1"/>
    <property type="molecule type" value="Genomic_DNA"/>
</dbReference>
<sequence length="94" mass="10190">VLAVMDDAILEYKALITANDCSDDCELHAHTRATYEADMKQLELARAAVAELIQALSECVIDMEATEEFYGKHPRAQDVIAKAKAALANVGAQP</sequence>
<protein>
    <submittedName>
        <fullName evidence="1">Uncharacterized protein</fullName>
    </submittedName>
</protein>
<evidence type="ECO:0000313" key="1">
    <source>
        <dbReference type="EMBL" id="MDN4481846.1"/>
    </source>
</evidence>
<accession>A0ABT8GLM7</accession>
<reference evidence="1" key="1">
    <citation type="submission" date="2023-06" db="EMBL/GenBank/DDBJ databases">
        <title>Egi l300058.</title>
        <authorList>
            <person name="Gao L."/>
            <person name="Fang B.-Z."/>
            <person name="Li W.-J."/>
        </authorList>
    </citation>
    <scope>NUCLEOTIDE SEQUENCE</scope>
    <source>
        <strain evidence="1">EGI L300058</strain>
    </source>
</reference>
<comment type="caution">
    <text evidence="1">The sequence shown here is derived from an EMBL/GenBank/DDBJ whole genome shotgun (WGS) entry which is preliminary data.</text>
</comment>
<dbReference type="Proteomes" id="UP001172708">
    <property type="component" value="Unassembled WGS sequence"/>
</dbReference>